<dbReference type="InterPro" id="IPR009241">
    <property type="entry name" value="HigB-like"/>
</dbReference>
<evidence type="ECO:0000313" key="2">
    <source>
        <dbReference type="Proteomes" id="UP001152872"/>
    </source>
</evidence>
<keyword evidence="2" id="KW-1185">Reference proteome</keyword>
<dbReference type="AlphaFoldDB" id="A0A9X4M9I1"/>
<sequence length="118" mass="13714">MSNIKRIKAIFFKTESGKEPVRDWLMTLSKEDRQKIGEDIKTIEFGFPIGMPTCRPMGKGLYEVRTSLENTITRVLFCVEGEQMILLHGFTKKTQKTPKEDLNLAIKRQFEFKNKARS</sequence>
<dbReference type="Proteomes" id="UP001152872">
    <property type="component" value="Unassembled WGS sequence"/>
</dbReference>
<accession>A0A9X4M9I1</accession>
<protein>
    <submittedName>
        <fullName evidence="1">Type II toxin-antitoxin system RelE/ParE family toxin</fullName>
    </submittedName>
</protein>
<dbReference type="EMBL" id="VBTY01000171">
    <property type="protein sequence ID" value="MDG3496298.1"/>
    <property type="molecule type" value="Genomic_DNA"/>
</dbReference>
<dbReference type="Pfam" id="PF05973">
    <property type="entry name" value="Gp49"/>
    <property type="match status" value="1"/>
</dbReference>
<name>A0A9X4M9I1_9CYAN</name>
<comment type="caution">
    <text evidence="1">The sequence shown here is derived from an EMBL/GenBank/DDBJ whole genome shotgun (WGS) entry which is preliminary data.</text>
</comment>
<reference evidence="1" key="1">
    <citation type="submission" date="2019-05" db="EMBL/GenBank/DDBJ databases">
        <title>Whole genome sequencing of Pseudanabaena catenata USMAC16.</title>
        <authorList>
            <person name="Khan Z."/>
            <person name="Omar W.M."/>
            <person name="Convey P."/>
            <person name="Merican F."/>
            <person name="Najimudin N."/>
        </authorList>
    </citation>
    <scope>NUCLEOTIDE SEQUENCE</scope>
    <source>
        <strain evidence="1">USMAC16</strain>
    </source>
</reference>
<gene>
    <name evidence="1" type="ORF">FEV09_17285</name>
</gene>
<evidence type="ECO:0000313" key="1">
    <source>
        <dbReference type="EMBL" id="MDG3496298.1"/>
    </source>
</evidence>
<organism evidence="1 2">
    <name type="scientific">Pseudanabaena catenata USMAC16</name>
    <dbReference type="NCBI Taxonomy" id="1855837"/>
    <lineage>
        <taxon>Bacteria</taxon>
        <taxon>Bacillati</taxon>
        <taxon>Cyanobacteriota</taxon>
        <taxon>Cyanophyceae</taxon>
        <taxon>Pseudanabaenales</taxon>
        <taxon>Pseudanabaenaceae</taxon>
        <taxon>Pseudanabaena</taxon>
    </lineage>
</organism>
<dbReference type="RefSeq" id="WP_009628471.1">
    <property type="nucleotide sequence ID" value="NZ_VBTY01000171.1"/>
</dbReference>
<proteinExistence type="predicted"/>